<evidence type="ECO:0000313" key="2">
    <source>
        <dbReference type="Proteomes" id="UP000596660"/>
    </source>
</evidence>
<proteinExistence type="predicted"/>
<organism evidence="1 2">
    <name type="scientific">Chenopodium quinoa</name>
    <name type="common">Quinoa</name>
    <dbReference type="NCBI Taxonomy" id="63459"/>
    <lineage>
        <taxon>Eukaryota</taxon>
        <taxon>Viridiplantae</taxon>
        <taxon>Streptophyta</taxon>
        <taxon>Embryophyta</taxon>
        <taxon>Tracheophyta</taxon>
        <taxon>Spermatophyta</taxon>
        <taxon>Magnoliopsida</taxon>
        <taxon>eudicotyledons</taxon>
        <taxon>Gunneridae</taxon>
        <taxon>Pentapetalae</taxon>
        <taxon>Caryophyllales</taxon>
        <taxon>Chenopodiaceae</taxon>
        <taxon>Chenopodioideae</taxon>
        <taxon>Atripliceae</taxon>
        <taxon>Chenopodium</taxon>
    </lineage>
</organism>
<dbReference type="AlphaFoldDB" id="A0A803KZC4"/>
<reference evidence="1" key="1">
    <citation type="journal article" date="2017" name="Nature">
        <title>The genome of Chenopodium quinoa.</title>
        <authorList>
            <person name="Jarvis D.E."/>
            <person name="Ho Y.S."/>
            <person name="Lightfoot D.J."/>
            <person name="Schmoeckel S.M."/>
            <person name="Li B."/>
            <person name="Borm T.J.A."/>
            <person name="Ohyanagi H."/>
            <person name="Mineta K."/>
            <person name="Michell C.T."/>
            <person name="Saber N."/>
            <person name="Kharbatia N.M."/>
            <person name="Rupper R.R."/>
            <person name="Sharp A.R."/>
            <person name="Dally N."/>
            <person name="Boughton B.A."/>
            <person name="Woo Y.H."/>
            <person name="Gao G."/>
            <person name="Schijlen E.G.W.M."/>
            <person name="Guo X."/>
            <person name="Momin A.A."/>
            <person name="Negrao S."/>
            <person name="Al-Babili S."/>
            <person name="Gehring C."/>
            <person name="Roessner U."/>
            <person name="Jung C."/>
            <person name="Murphy K."/>
            <person name="Arold S.T."/>
            <person name="Gojobori T."/>
            <person name="van der Linden C.G."/>
            <person name="van Loo E.N."/>
            <person name="Jellen E.N."/>
            <person name="Maughan P.J."/>
            <person name="Tester M."/>
        </authorList>
    </citation>
    <scope>NUCLEOTIDE SEQUENCE [LARGE SCALE GENOMIC DNA]</scope>
    <source>
        <strain evidence="1">cv. PI 614886</strain>
    </source>
</reference>
<accession>A0A803KZC4</accession>
<keyword evidence="2" id="KW-1185">Reference proteome</keyword>
<dbReference type="PANTHER" id="PTHR43139">
    <property type="entry name" value="SI:DKEY-122A22.2"/>
    <property type="match status" value="1"/>
</dbReference>
<protein>
    <submittedName>
        <fullName evidence="1">Uncharacterized protein</fullName>
    </submittedName>
</protein>
<dbReference type="Gramene" id="AUR62004383-RA">
    <property type="protein sequence ID" value="AUR62004383-RA:cds"/>
    <property type="gene ID" value="AUR62004383"/>
</dbReference>
<dbReference type="InterPro" id="IPR052370">
    <property type="entry name" value="Meta-cleavage_hydrolase"/>
</dbReference>
<name>A0A803KZC4_CHEQI</name>
<sequence>MAQHYPNLVGSLVVSGSVDALTESISSGCLERIGFASWTDFLMPDNAQGAKVLLDIGSYDLPWMPDFFYKHYCQIMFSNRKERVELLEALVVKDEDAHNHQFQQ</sequence>
<evidence type="ECO:0000313" key="1">
    <source>
        <dbReference type="EnsemblPlants" id="AUR62004383-RA:cds"/>
    </source>
</evidence>
<dbReference type="OMA" id="EDAHNHQ"/>
<reference evidence="1" key="2">
    <citation type="submission" date="2021-03" db="UniProtKB">
        <authorList>
            <consortium name="EnsemblPlants"/>
        </authorList>
    </citation>
    <scope>IDENTIFICATION</scope>
</reference>
<dbReference type="Proteomes" id="UP000596660">
    <property type="component" value="Unplaced"/>
</dbReference>
<dbReference type="PANTHER" id="PTHR43139:SF61">
    <property type="entry name" value="ALPHA_BETA-HYDROLASES SUPERFAMILY PROTEIN"/>
    <property type="match status" value="1"/>
</dbReference>
<dbReference type="EnsemblPlants" id="AUR62004383-RA">
    <property type="protein sequence ID" value="AUR62004383-RA:cds"/>
    <property type="gene ID" value="AUR62004383"/>
</dbReference>